<feature type="chain" id="PRO_5020196744" evidence="2">
    <location>
        <begin position="25"/>
        <end position="186"/>
    </location>
</feature>
<reference evidence="4" key="1">
    <citation type="submission" date="2019-02" db="EMBL/GenBank/DDBJ databases">
        <title>Glaciihabitans arcticus sp. nov., a psychrotolerant bacterium isolated from polar soil.</title>
        <authorList>
            <person name="Dahal R.H."/>
        </authorList>
    </citation>
    <scope>NUCLEOTIDE SEQUENCE [LARGE SCALE GENOMIC DNA]</scope>
    <source>
        <strain evidence="4">RP-3-7</strain>
    </source>
</reference>
<evidence type="ECO:0000256" key="2">
    <source>
        <dbReference type="SAM" id="SignalP"/>
    </source>
</evidence>
<keyword evidence="4" id="KW-1185">Reference proteome</keyword>
<organism evidence="3 4">
    <name type="scientific">Glaciihabitans arcticus</name>
    <dbReference type="NCBI Taxonomy" id="2668039"/>
    <lineage>
        <taxon>Bacteria</taxon>
        <taxon>Bacillati</taxon>
        <taxon>Actinomycetota</taxon>
        <taxon>Actinomycetes</taxon>
        <taxon>Micrococcales</taxon>
        <taxon>Microbacteriaceae</taxon>
        <taxon>Glaciihabitans</taxon>
    </lineage>
</organism>
<proteinExistence type="predicted"/>
<feature type="region of interest" description="Disordered" evidence="1">
    <location>
        <begin position="22"/>
        <end position="48"/>
    </location>
</feature>
<dbReference type="AlphaFoldDB" id="A0A4Q9GRR3"/>
<feature type="signal peptide" evidence="2">
    <location>
        <begin position="1"/>
        <end position="24"/>
    </location>
</feature>
<evidence type="ECO:0000256" key="1">
    <source>
        <dbReference type="SAM" id="MobiDB-lite"/>
    </source>
</evidence>
<keyword evidence="2" id="KW-0732">Signal</keyword>
<dbReference type="Proteomes" id="UP000294194">
    <property type="component" value="Unassembled WGS sequence"/>
</dbReference>
<comment type="caution">
    <text evidence="3">The sequence shown here is derived from an EMBL/GenBank/DDBJ whole genome shotgun (WGS) entry which is preliminary data.</text>
</comment>
<name>A0A4Q9GRR3_9MICO</name>
<evidence type="ECO:0000313" key="4">
    <source>
        <dbReference type="Proteomes" id="UP000294194"/>
    </source>
</evidence>
<feature type="compositionally biased region" description="Low complexity" evidence="1">
    <location>
        <begin position="22"/>
        <end position="35"/>
    </location>
</feature>
<dbReference type="EMBL" id="SISG01000001">
    <property type="protein sequence ID" value="TBN56278.1"/>
    <property type="molecule type" value="Genomic_DNA"/>
</dbReference>
<accession>A0A4Q9GRR3</accession>
<protein>
    <submittedName>
        <fullName evidence="3">Uncharacterized protein</fullName>
    </submittedName>
</protein>
<evidence type="ECO:0000313" key="3">
    <source>
        <dbReference type="EMBL" id="TBN56278.1"/>
    </source>
</evidence>
<gene>
    <name evidence="3" type="ORF">EYE40_02065</name>
</gene>
<sequence length="186" mass="19372">MTLPVTVALAVLLGLTACGTPEVAAPTNTPTAEAPSPTPTPTTEPPAAFTPACDTIVTAATLAEFTADGVSITPQAEFVAKMKGEGQDTYVQFDDNGGAICQTGNGTAAFEIYGYAKFPADQADALIDRLYGNDYKVDGFGDAEGQWFELPDDADGVDRVYLVLTTGTVVVGGSRDRVEEILEIAE</sequence>